<protein>
    <submittedName>
        <fullName evidence="1">Uncharacterized protein</fullName>
    </submittedName>
</protein>
<proteinExistence type="predicted"/>
<name>A0A7W2M1P7_9PSED</name>
<evidence type="ECO:0000313" key="1">
    <source>
        <dbReference type="EMBL" id="MBA6151025.1"/>
    </source>
</evidence>
<sequence>MAPPLPRWVLGHLAQGLGFREQPSEFVVLEGEAIAGRQDQADHVAMFVDGVVFANWQLHDASALFAIR</sequence>
<dbReference type="AlphaFoldDB" id="A0A7W2M1P7"/>
<dbReference type="Proteomes" id="UP000577346">
    <property type="component" value="Unassembled WGS sequence"/>
</dbReference>
<dbReference type="RefSeq" id="WP_166524937.1">
    <property type="nucleotide sequence ID" value="NZ_JACGDA010000106.1"/>
</dbReference>
<reference evidence="1 2" key="1">
    <citation type="submission" date="2020-07" db="EMBL/GenBank/DDBJ databases">
        <title>Diversity of carbapenemase encoding genes among Pseudomonas putida group clinical isolates in a tertiary Brazilian hospital.</title>
        <authorList>
            <person name="Alberto-Lei F."/>
            <person name="Nodari C.S."/>
            <person name="Streling A.P."/>
            <person name="Paulino J.T."/>
            <person name="Bessa-Neto F.O."/>
            <person name="Cayo R."/>
            <person name="Gales A.C."/>
        </authorList>
    </citation>
    <scope>NUCLEOTIDE SEQUENCE [LARGE SCALE GENOMIC DNA]</scope>
    <source>
        <strain evidence="1 2">11213</strain>
    </source>
</reference>
<gene>
    <name evidence="1" type="ORF">H4C15_26635</name>
</gene>
<accession>A0A7W2M1P7</accession>
<organism evidence="1 2">
    <name type="scientific">Pseudomonas juntendi</name>
    <dbReference type="NCBI Taxonomy" id="2666183"/>
    <lineage>
        <taxon>Bacteria</taxon>
        <taxon>Pseudomonadati</taxon>
        <taxon>Pseudomonadota</taxon>
        <taxon>Gammaproteobacteria</taxon>
        <taxon>Pseudomonadales</taxon>
        <taxon>Pseudomonadaceae</taxon>
        <taxon>Pseudomonas</taxon>
    </lineage>
</organism>
<dbReference type="EMBL" id="JACGDA010000106">
    <property type="protein sequence ID" value="MBA6151025.1"/>
    <property type="molecule type" value="Genomic_DNA"/>
</dbReference>
<evidence type="ECO:0000313" key="2">
    <source>
        <dbReference type="Proteomes" id="UP000577346"/>
    </source>
</evidence>
<comment type="caution">
    <text evidence="1">The sequence shown here is derived from an EMBL/GenBank/DDBJ whole genome shotgun (WGS) entry which is preliminary data.</text>
</comment>